<sequence length="229" mass="25370">MTGASLRPVKWHFDDSPIWDGFAHGTTWNGWADISITPAVQTEVAIWLDGESDSVDEWRALQPGPDGLVDLSGGHTPNIDEDATACAALGRALELLTGLVASLSARFVERLKETLTTEQWAEMLRRNAEAWDSPFDTCASHDFCDSNMVMAAAFLDVVGHEPSGSYETHYDPAKGYHVADDPAEEARADANMWFWNEAWCLAKGDHLMDIQLADRLEAEAHATWKILPW</sequence>
<gene>
    <name evidence="1" type="ORF">TM448B03097_0001</name>
</gene>
<evidence type="ECO:0000313" key="1">
    <source>
        <dbReference type="EMBL" id="QJI02310.1"/>
    </source>
</evidence>
<protein>
    <submittedName>
        <fullName evidence="1">Uncharacterized protein</fullName>
    </submittedName>
</protein>
<organism evidence="1">
    <name type="scientific">viral metagenome</name>
    <dbReference type="NCBI Taxonomy" id="1070528"/>
    <lineage>
        <taxon>unclassified sequences</taxon>
        <taxon>metagenomes</taxon>
        <taxon>organismal metagenomes</taxon>
    </lineage>
</organism>
<proteinExistence type="predicted"/>
<name>A0A6M3XWP2_9ZZZZ</name>
<dbReference type="EMBL" id="MT144991">
    <property type="protein sequence ID" value="QJI02310.1"/>
    <property type="molecule type" value="Genomic_DNA"/>
</dbReference>
<accession>A0A6M3XWP2</accession>
<dbReference type="AlphaFoldDB" id="A0A6M3XWP2"/>
<reference evidence="1" key="1">
    <citation type="submission" date="2020-03" db="EMBL/GenBank/DDBJ databases">
        <title>The deep terrestrial virosphere.</title>
        <authorList>
            <person name="Holmfeldt K."/>
            <person name="Nilsson E."/>
            <person name="Simone D."/>
            <person name="Lopez-Fernandez M."/>
            <person name="Wu X."/>
            <person name="de Brujin I."/>
            <person name="Lundin D."/>
            <person name="Andersson A."/>
            <person name="Bertilsson S."/>
            <person name="Dopson M."/>
        </authorList>
    </citation>
    <scope>NUCLEOTIDE SEQUENCE</scope>
    <source>
        <strain evidence="1">TM448B03097</strain>
    </source>
</reference>